<comment type="caution">
    <text evidence="1">The sequence shown here is derived from an EMBL/GenBank/DDBJ whole genome shotgun (WGS) entry which is preliminary data.</text>
</comment>
<dbReference type="AlphaFoldDB" id="A0A2M9XER4"/>
<dbReference type="EMBL" id="NPDN01000003">
    <property type="protein sequence ID" value="PJZ26124.1"/>
    <property type="molecule type" value="Genomic_DNA"/>
</dbReference>
<organism evidence="1 2">
    <name type="scientific">Leptospira hartskeerlii</name>
    <dbReference type="NCBI Taxonomy" id="2023177"/>
    <lineage>
        <taxon>Bacteria</taxon>
        <taxon>Pseudomonadati</taxon>
        <taxon>Spirochaetota</taxon>
        <taxon>Spirochaetia</taxon>
        <taxon>Leptospirales</taxon>
        <taxon>Leptospiraceae</taxon>
        <taxon>Leptospira</taxon>
    </lineage>
</organism>
<evidence type="ECO:0000313" key="2">
    <source>
        <dbReference type="Proteomes" id="UP000232196"/>
    </source>
</evidence>
<dbReference type="Proteomes" id="UP000232196">
    <property type="component" value="Unassembled WGS sequence"/>
</dbReference>
<name>A0A2M9XER4_9LEPT</name>
<keyword evidence="2" id="KW-1185">Reference proteome</keyword>
<protein>
    <submittedName>
        <fullName evidence="1">Uncharacterized protein</fullName>
    </submittedName>
</protein>
<gene>
    <name evidence="1" type="ORF">CH357_06385</name>
</gene>
<evidence type="ECO:0000313" key="1">
    <source>
        <dbReference type="EMBL" id="PJZ26124.1"/>
    </source>
</evidence>
<proteinExistence type="predicted"/>
<sequence>MDFIPVSSEAGMKSKLNICIQQNLILLVKIYFQLRKSDVILLNLLEGHGLDVQRMFRPTDYLRKVS</sequence>
<accession>A0A2M9XER4</accession>
<reference evidence="1 2" key="1">
    <citation type="submission" date="2017-07" db="EMBL/GenBank/DDBJ databases">
        <title>Leptospira spp. isolated from tropical soils.</title>
        <authorList>
            <person name="Thibeaux R."/>
            <person name="Iraola G."/>
            <person name="Ferres I."/>
            <person name="Bierque E."/>
            <person name="Girault D."/>
            <person name="Soupe-Gilbert M.-E."/>
            <person name="Picardeau M."/>
            <person name="Goarant C."/>
        </authorList>
    </citation>
    <scope>NUCLEOTIDE SEQUENCE [LARGE SCALE GENOMIC DNA]</scope>
    <source>
        <strain evidence="1 2">MCA1-C-A1</strain>
    </source>
</reference>